<feature type="compositionally biased region" description="Low complexity" evidence="1">
    <location>
        <begin position="338"/>
        <end position="373"/>
    </location>
</feature>
<dbReference type="InterPro" id="IPR052343">
    <property type="entry name" value="Retrotransposon-Effector_Assoc"/>
</dbReference>
<feature type="domain" description="Reverse transcriptase" evidence="2">
    <location>
        <begin position="950"/>
        <end position="1230"/>
    </location>
</feature>
<dbReference type="PANTHER" id="PTHR46890">
    <property type="entry name" value="NON-LTR RETROLELEMENT REVERSE TRANSCRIPTASE-LIKE PROTEIN-RELATED"/>
    <property type="match status" value="1"/>
</dbReference>
<reference evidence="3" key="1">
    <citation type="submission" date="2018-02" db="EMBL/GenBank/DDBJ databases">
        <authorList>
            <person name="Cohen D.B."/>
            <person name="Kent A.D."/>
        </authorList>
    </citation>
    <scope>NUCLEOTIDE SEQUENCE</scope>
</reference>
<dbReference type="InterPro" id="IPR043502">
    <property type="entry name" value="DNA/RNA_pol_sf"/>
</dbReference>
<organism evidence="3">
    <name type="scientific">Fagus sylvatica</name>
    <name type="common">Beechnut</name>
    <dbReference type="NCBI Taxonomy" id="28930"/>
    <lineage>
        <taxon>Eukaryota</taxon>
        <taxon>Viridiplantae</taxon>
        <taxon>Streptophyta</taxon>
        <taxon>Embryophyta</taxon>
        <taxon>Tracheophyta</taxon>
        <taxon>Spermatophyta</taxon>
        <taxon>Magnoliopsida</taxon>
        <taxon>eudicotyledons</taxon>
        <taxon>Gunneridae</taxon>
        <taxon>Pentapetalae</taxon>
        <taxon>rosids</taxon>
        <taxon>fabids</taxon>
        <taxon>Fagales</taxon>
        <taxon>Fagaceae</taxon>
        <taxon>Fagus</taxon>
    </lineage>
</organism>
<dbReference type="SUPFAM" id="SSF56219">
    <property type="entry name" value="DNase I-like"/>
    <property type="match status" value="1"/>
</dbReference>
<dbReference type="SUPFAM" id="SSF56672">
    <property type="entry name" value="DNA/RNA polymerases"/>
    <property type="match status" value="1"/>
</dbReference>
<dbReference type="Gene3D" id="3.60.10.10">
    <property type="entry name" value="Endonuclease/exonuclease/phosphatase"/>
    <property type="match status" value="1"/>
</dbReference>
<accession>A0A2N9F8J9</accession>
<feature type="region of interest" description="Disordered" evidence="1">
    <location>
        <begin position="238"/>
        <end position="376"/>
    </location>
</feature>
<name>A0A2N9F8J9_FAGSY</name>
<protein>
    <recommendedName>
        <fullName evidence="2">Reverse transcriptase domain-containing protein</fullName>
    </recommendedName>
</protein>
<dbReference type="Pfam" id="PF13966">
    <property type="entry name" value="zf-RVT"/>
    <property type="match status" value="1"/>
</dbReference>
<proteinExistence type="predicted"/>
<dbReference type="EMBL" id="OIVN01000650">
    <property type="protein sequence ID" value="SPC83493.1"/>
    <property type="molecule type" value="Genomic_DNA"/>
</dbReference>
<feature type="compositionally biased region" description="Pro residues" evidence="1">
    <location>
        <begin position="263"/>
        <end position="272"/>
    </location>
</feature>
<dbReference type="Pfam" id="PF00078">
    <property type="entry name" value="RVT_1"/>
    <property type="match status" value="1"/>
</dbReference>
<feature type="compositionally biased region" description="Polar residues" evidence="1">
    <location>
        <begin position="294"/>
        <end position="311"/>
    </location>
</feature>
<dbReference type="InterPro" id="IPR000477">
    <property type="entry name" value="RT_dom"/>
</dbReference>
<dbReference type="InterPro" id="IPR036691">
    <property type="entry name" value="Endo/exonu/phosph_ase_sf"/>
</dbReference>
<evidence type="ECO:0000313" key="3">
    <source>
        <dbReference type="EMBL" id="SPC83493.1"/>
    </source>
</evidence>
<dbReference type="CDD" id="cd01650">
    <property type="entry name" value="RT_nLTR_like"/>
    <property type="match status" value="1"/>
</dbReference>
<sequence length="1560" mass="174932">MGIQRSFRIEVKRFDISLEDGSPVQVKIKESGKRHLCSVHLSKDGAWWLAKGVEENITREGDPSFLRTYRENDQGFVFCRQGNDHGRFVKLMVYGKGGVQGRLVIPEGKQQGGWQGFLAELRHVLEPKKQPLTDHGILPAPEPRTAAVVGINHRNGGHRTWSSTLFPHKENIAQSKRKGGDQRDYCGDNAGESFGGFGAKLQETVNPINEVVMNLKVKLTCNLAGEWKATWVGLDETGSSTNANEPTPAGPPPIIKQVWKPVGPRPTRPTPQQPILHTSGPQGKPVQPVKPTTHKPQNINPVLELSNSNRFSVFEVGDSSGTTESQPIHAPSPPGPLPGSLASGLPEAPTMATATPPSTVSPSPLPSLSDAASQHGVAGLETTMDGSFSVTLGPQESRPGDCVAHAWGTPQDWFLELKDGQRLRLPVEIEKSILNSSSHDHLLNWCDAIETTSGGDPEEYGTVTILGSETQDRMELGDMEVSGDTFVEHMEPISVSPLAMAPPPLDGGESVTFGPCGEFDECSELSEWVNGRYKAFGKLVGAYCEGYEREVIALLVSIKARRNQRKPVSVGHRTPKKQGNKGSRELKGLVSSVNYDSRAMKARHGASRGIILMWDKRVVEKLDEAAFSGVYGPQGDNERRLMWDELSGVQHWWEVPWCVGGDFNVIRFPSERSGAAGYSPSMLDFSDFISSQGLVDIPLEGSSFTWSNNRDNASMSQLDRFLFTTEWADHYSNIGQKRLCRLLSDHFPIMLNCGNIQRGRRPFRFENMWMKTEDFMEKVEEWWGSYQFEGTPNFILAKKLRALKTNMKQWNVEVFGNVLIKKNALLNELQVLESMEEQRVLTNAEKGNMARVQNEIEQNLLRFNTIGTLHVAGVPTSDQVRRPLLDGLPFNSLDEEEAVWLERPFDEEEVFNVVMAFNGDKAPGPDGFPMSFFQHCWHILKPDIMAIAHEFHTHNQFEKGLNATFIALIPKKAEALEVKDFRPISLVGSVYKIIAKVLANWLRLVLHKLISASQNAFVKGRQILDSVLIANECLDSRLKEGTPGVLCKLDLEKAYDHVNWGFLIYLLRWCGFTEKWRRWIMFCISTARFSILINGSSCDFFESSRGLRQGDPLSPLLFVIIMEALSKMMDQVVGGGLVSGFSVGREAPRLIMVSHLLFADDTLIFCDADPDQVLQLRYLLTWFEVISGLKVNLGKSELVLVGDVPIIDDLADMLGCSTSCLPMNYLGLPLGAKFKAQSIWNGVLEKMEKRLAGWKRMYLSKGAALAHRMEKLQRDFLWGGMGDELKFHLANGYRGMAMSVSRYGGRLFNVKYEVGDGTCIRFWKDLWCGEYTLQEAFPDLFRIARDKDALVSAHFQVKGIGPDVMLWLHSPQKGFTVRSFYLVLSRIGGCSFPWKSIWQPKVPLRVSFFVWVAALGKILTAENLRKRHIILVSWCCLCKMDGETVDHLLLHCPFSREVWDMILALFGVQWVMPRTIIELLACWQGCFSRHKLHGIWNCIPHCLLWCLWRERNSRQFEGTARSLSDLKTIVLNTLFAWVSASGCFPCSTFLEFLDLCSFQV</sequence>
<dbReference type="PANTHER" id="PTHR46890:SF50">
    <property type="entry name" value="RNA-DIRECTED DNA POLYMERASE, EUKARYOTA, REVERSE TRANSCRIPTASE ZINC-BINDING DOMAIN PROTEIN-RELATED"/>
    <property type="match status" value="1"/>
</dbReference>
<dbReference type="InterPro" id="IPR026960">
    <property type="entry name" value="RVT-Znf"/>
</dbReference>
<dbReference type="PROSITE" id="PS50878">
    <property type="entry name" value="RT_POL"/>
    <property type="match status" value="1"/>
</dbReference>
<gene>
    <name evidence="3" type="ORF">FSB_LOCUS11375</name>
</gene>
<evidence type="ECO:0000259" key="2">
    <source>
        <dbReference type="PROSITE" id="PS50878"/>
    </source>
</evidence>
<evidence type="ECO:0000256" key="1">
    <source>
        <dbReference type="SAM" id="MobiDB-lite"/>
    </source>
</evidence>